<dbReference type="Proteomes" id="UP000293823">
    <property type="component" value="Unassembled WGS sequence"/>
</dbReference>
<keyword evidence="3" id="KW-1185">Reference proteome</keyword>
<organism evidence="2 3">
    <name type="scientific">Alternaria arborescens</name>
    <dbReference type="NCBI Taxonomy" id="156630"/>
    <lineage>
        <taxon>Eukaryota</taxon>
        <taxon>Fungi</taxon>
        <taxon>Dikarya</taxon>
        <taxon>Ascomycota</taxon>
        <taxon>Pezizomycotina</taxon>
        <taxon>Dothideomycetes</taxon>
        <taxon>Pleosporomycetidae</taxon>
        <taxon>Pleosporales</taxon>
        <taxon>Pleosporineae</taxon>
        <taxon>Pleosporaceae</taxon>
        <taxon>Alternaria</taxon>
        <taxon>Alternaria sect. Alternaria</taxon>
    </lineage>
</organism>
<protein>
    <recommendedName>
        <fullName evidence="1">Heterokaryon incompatibility domain-containing protein</fullName>
    </recommendedName>
</protein>
<evidence type="ECO:0000259" key="1">
    <source>
        <dbReference type="Pfam" id="PF06985"/>
    </source>
</evidence>
<dbReference type="AlphaFoldDB" id="A0A4Q4RG60"/>
<dbReference type="PANTHER" id="PTHR33112">
    <property type="entry name" value="DOMAIN PROTEIN, PUTATIVE-RELATED"/>
    <property type="match status" value="1"/>
</dbReference>
<dbReference type="InterPro" id="IPR010730">
    <property type="entry name" value="HET"/>
</dbReference>
<comment type="caution">
    <text evidence="2">The sequence shown here is derived from an EMBL/GenBank/DDBJ whole genome shotgun (WGS) entry which is preliminary data.</text>
</comment>
<proteinExistence type="predicted"/>
<sequence length="486" mass="54987">MIDPSTLPPTFQDTIIVARELGVSYLWIDSLCIIQDDKDDWARHAEHMDQIYENALLVVAAVSSNNGSVPFLGTEAPSTRSYYHSVGIGPRVSDASDGREPISCLRARRREVLLSPTWIDGPLESRAWAWQERHCAVRILSFTDLEVKWRCKVTVACECQYEDAAYKQRDEQKATLKNWHTWIGEYSTRDLTYGTDRLPAIASVASRLHTALESNYLAGLWEVELPFNLGWYREEFTDGPSMRAQIRPAMDNGVPSWSWASNAMRSIRVWSYSWLPESMEPGPEPVLESKVDILDIDCIPSVANKFGAVQAGSSIQLRAHVVEAVMYYDDHGRASVCKEGFNAQVVFPDCRISSNTDSRKAGTHVNLRRDPSSFLGNLDHIQVDSATYNKNHDPGTRRCGTVYRLLLFTGTRMNETGACILVLGQIVDGGELRYQRLGLGATSMDCCSGPRYRKTWKSWQAWDALEQWSEWEKWFADTEPEVIKIV</sequence>
<accession>A0A4Q4RG60</accession>
<name>A0A4Q4RG60_9PLEO</name>
<dbReference type="EMBL" id="PEJP01000036">
    <property type="protein sequence ID" value="RYO55697.1"/>
    <property type="molecule type" value="Genomic_DNA"/>
</dbReference>
<dbReference type="Pfam" id="PF06985">
    <property type="entry name" value="HET"/>
    <property type="match status" value="1"/>
</dbReference>
<dbReference type="PANTHER" id="PTHR33112:SF9">
    <property type="entry name" value="HETEROKARYON INCOMPATIBILITY DOMAIN-CONTAINING PROTEIN"/>
    <property type="match status" value="1"/>
</dbReference>
<dbReference type="OrthoDB" id="5362512at2759"/>
<evidence type="ECO:0000313" key="2">
    <source>
        <dbReference type="EMBL" id="RYO55697.1"/>
    </source>
</evidence>
<reference evidence="3" key="1">
    <citation type="journal article" date="2019" name="bioRxiv">
        <title>Genomics, evolutionary history and diagnostics of the Alternaria alternata species group including apple and Asian pear pathotypes.</title>
        <authorList>
            <person name="Armitage A.D."/>
            <person name="Cockerton H.M."/>
            <person name="Sreenivasaprasad S."/>
            <person name="Woodhall J.W."/>
            <person name="Lane C.R."/>
            <person name="Harrison R.J."/>
            <person name="Clarkson J.P."/>
        </authorList>
    </citation>
    <scope>NUCLEOTIDE SEQUENCE [LARGE SCALE GENOMIC DNA]</scope>
    <source>
        <strain evidence="3">RGR 97.0016</strain>
    </source>
</reference>
<evidence type="ECO:0000313" key="3">
    <source>
        <dbReference type="Proteomes" id="UP000293823"/>
    </source>
</evidence>
<feature type="domain" description="Heterokaryon incompatibility" evidence="1">
    <location>
        <begin position="4"/>
        <end position="132"/>
    </location>
</feature>
<gene>
    <name evidence="2" type="ORF">AA0113_g8553</name>
</gene>